<dbReference type="Pfam" id="PF00550">
    <property type="entry name" value="PP-binding"/>
    <property type="match status" value="1"/>
</dbReference>
<dbReference type="SUPFAM" id="SSF52777">
    <property type="entry name" value="CoA-dependent acyltransferases"/>
    <property type="match status" value="1"/>
</dbReference>
<feature type="domain" description="Carrier" evidence="7">
    <location>
        <begin position="687"/>
        <end position="764"/>
    </location>
</feature>
<evidence type="ECO:0000256" key="5">
    <source>
        <dbReference type="ARBA" id="ARBA00029454"/>
    </source>
</evidence>
<feature type="domain" description="Ketosynthase family 3 (KS3)" evidence="8">
    <location>
        <begin position="801"/>
        <end position="1212"/>
    </location>
</feature>
<feature type="compositionally biased region" description="Polar residues" evidence="6">
    <location>
        <begin position="1268"/>
        <end position="1277"/>
    </location>
</feature>
<dbReference type="Gene3D" id="3.40.47.10">
    <property type="match status" value="1"/>
</dbReference>
<dbReference type="InterPro" id="IPR020806">
    <property type="entry name" value="PKS_PP-bd"/>
</dbReference>
<dbReference type="Pfam" id="PF00501">
    <property type="entry name" value="AMP-binding"/>
    <property type="match status" value="1"/>
</dbReference>
<dbReference type="GO" id="GO:0043041">
    <property type="term" value="P:amino acid activation for nonribosomal peptide biosynthetic process"/>
    <property type="evidence" value="ECO:0007669"/>
    <property type="project" value="TreeGrafter"/>
</dbReference>
<dbReference type="EMBL" id="SWKU01000006">
    <property type="protein sequence ID" value="KAF3005606.1"/>
    <property type="molecule type" value="Genomic_DNA"/>
</dbReference>
<dbReference type="InterPro" id="IPR014031">
    <property type="entry name" value="Ketoacyl_synth_C"/>
</dbReference>
<dbReference type="Pfam" id="PF00109">
    <property type="entry name" value="ketoacyl-synt"/>
    <property type="match status" value="1"/>
</dbReference>
<dbReference type="NCBIfam" id="TIGR01733">
    <property type="entry name" value="AA-adenyl-dom"/>
    <property type="match status" value="1"/>
</dbReference>
<dbReference type="GO" id="GO:0044550">
    <property type="term" value="P:secondary metabolite biosynthetic process"/>
    <property type="evidence" value="ECO:0007669"/>
    <property type="project" value="TreeGrafter"/>
</dbReference>
<dbReference type="GO" id="GO:0031177">
    <property type="term" value="F:phosphopantetheine binding"/>
    <property type="evidence" value="ECO:0007669"/>
    <property type="project" value="InterPro"/>
</dbReference>
<dbReference type="Pfam" id="PF02801">
    <property type="entry name" value="Ketoacyl-synt_C"/>
    <property type="match status" value="1"/>
</dbReference>
<evidence type="ECO:0000256" key="3">
    <source>
        <dbReference type="ARBA" id="ARBA00022598"/>
    </source>
</evidence>
<dbReference type="CDD" id="cd00833">
    <property type="entry name" value="PKS"/>
    <property type="match status" value="1"/>
</dbReference>
<organism evidence="9 10">
    <name type="scientific">Curvularia kusanoi</name>
    <name type="common">Cochliobolus kusanoi</name>
    <dbReference type="NCBI Taxonomy" id="90978"/>
    <lineage>
        <taxon>Eukaryota</taxon>
        <taxon>Fungi</taxon>
        <taxon>Dikarya</taxon>
        <taxon>Ascomycota</taxon>
        <taxon>Pezizomycotina</taxon>
        <taxon>Dothideomycetes</taxon>
        <taxon>Pleosporomycetidae</taxon>
        <taxon>Pleosporales</taxon>
        <taxon>Pleosporineae</taxon>
        <taxon>Pleosporaceae</taxon>
        <taxon>Curvularia</taxon>
    </lineage>
</organism>
<dbReference type="SUPFAM" id="SSF53901">
    <property type="entry name" value="Thiolase-like"/>
    <property type="match status" value="1"/>
</dbReference>
<dbReference type="PANTHER" id="PTHR45527:SF1">
    <property type="entry name" value="FATTY ACID SYNTHASE"/>
    <property type="match status" value="1"/>
</dbReference>
<feature type="region of interest" description="Disordered" evidence="6">
    <location>
        <begin position="1183"/>
        <end position="1220"/>
    </location>
</feature>
<dbReference type="InterPro" id="IPR045851">
    <property type="entry name" value="AMP-bd_C_sf"/>
</dbReference>
<evidence type="ECO:0000256" key="4">
    <source>
        <dbReference type="ARBA" id="ARBA00022679"/>
    </source>
</evidence>
<dbReference type="PROSITE" id="PS52004">
    <property type="entry name" value="KS3_2"/>
    <property type="match status" value="1"/>
</dbReference>
<dbReference type="OrthoDB" id="3674111at2759"/>
<sequence>MANTMPVKIPLASLLQQNANFAQAVQAFGKNLSDAKKHEMFPYLSLVEEVRKRMNKQHLDLKVAVTFSPKLADSRCSIYPVEGVWDLFFCFLEQDDGVSLGVIANPEVFDDEAMSKLQAGFLDTVKLTQTDASFKLQELPFLKAREVANIAQGPPSDDVEAINASRVHVWIKSRAAQQPNAVALFSAERNESMTYGDLARKSSQIAQYLAANKVKTGDGVLLHIHRGFDTVLWILGVLEVGAYYVVLDKKLPDRRKTAIISISEARFLVTDNFEIQQNIADMNMTIFNLDIVKQELQAQPNTTLQSMTDDNSLAYVVFTSGSTGQPKGVMVEHSNLSHYVSAARSVVKIGPGSRVLQFATFAFDASILEWAVTLSFGATLCFVNHPELLVGDYLTSVIDQNQINFFHTTPSVLATIPAERNLDSLTMISVGGEPSSAGLLGMWRQKAQILHAYGPTETTVIVTVEILEKELCNDSLPSPSRIGKAFPNSEILICPNNSNESNAPGQQGEICIAGVQVSRGYIGQPDLTKRSFQTIQRNGRNVRLYRSGDKGFIDKDGTVCISGRMKSREIKLRGYRMDLYEIEKSILDHSPEVQATSVQVVGDTLVAFIVPDTAPCDTIRDRLALDVPAYSVPGRFLAVKALPLNENGKIDHGKVHAQLEALSKPVRETSAVQKKQNHAHAVPQDMPTYRHISRALEELWMQTLNLTGKPAAGTSFFEAGGHSITLVELHKGILKRFPGCKLSLLDIFQAPTIKTQASRLLEILPLSNQHYASSESSLDDKTDSDGDTVPTSLESSLNLDDNKFAIVGLAGHFPKAVDVNEFWQILVEGKTGISTHESAVTPSDMAEDEIFVRRYGSLPELPALDVSAWNMTQEEADLMDPQKLLFLSVASKALADAEIPIAKGVPNPIGVFVGAAHNTHKDVPGMAIPTDSFQARHRGLLDPPISTFTAYKLNLTGPNATLNTACSSSLVALQHAVSALRAGECPVALVGGVTVAFPRLGGYVTAPAQVFSPSGHCRPLSDDADGSVPADAVTAIVVKPLSIARRDNDAVYAVIEGCATGSDGAVDKIGFNVPSSSGQARAIAAAMRRAGVTPETIRYVELHGSGTSMGDALEVNGLERALDELSKPSTTVEGIVHVGSNKGVFGNTEAASGLLSLTKMALALSNGFVPPIRDLGYPEVLDENSVTPAKSKDRPRTPSGALGEEHRVSNRNSYTTGFDSSIFDHSKGRASLAWSRSSGRNQSLREIPFDKQAASRAKAYRQIPSDAVRQSTAVVKS</sequence>
<dbReference type="InterPro" id="IPR020841">
    <property type="entry name" value="PKS_Beta-ketoAc_synthase_dom"/>
</dbReference>
<comment type="similarity">
    <text evidence="5">Belongs to the NRP synthetase family.</text>
</comment>
<proteinExistence type="inferred from homology"/>
<dbReference type="InterPro" id="IPR000873">
    <property type="entry name" value="AMP-dep_synth/lig_dom"/>
</dbReference>
<protein>
    <submittedName>
        <fullName evidence="9">Secondary metabolism biosynthetic enzyme</fullName>
    </submittedName>
</protein>
<dbReference type="InterPro" id="IPR010071">
    <property type="entry name" value="AA_adenyl_dom"/>
</dbReference>
<dbReference type="InterPro" id="IPR014030">
    <property type="entry name" value="Ketoacyl_synth_N"/>
</dbReference>
<evidence type="ECO:0000259" key="8">
    <source>
        <dbReference type="PROSITE" id="PS52004"/>
    </source>
</evidence>
<dbReference type="InterPro" id="IPR036736">
    <property type="entry name" value="ACP-like_sf"/>
</dbReference>
<evidence type="ECO:0000259" key="7">
    <source>
        <dbReference type="PROSITE" id="PS50075"/>
    </source>
</evidence>
<dbReference type="Gene3D" id="3.40.50.12780">
    <property type="entry name" value="N-terminal domain of ligase-like"/>
    <property type="match status" value="1"/>
</dbReference>
<keyword evidence="1" id="KW-0596">Phosphopantetheine</keyword>
<feature type="compositionally biased region" description="Polar residues" evidence="6">
    <location>
        <begin position="1210"/>
        <end position="1219"/>
    </location>
</feature>
<dbReference type="GO" id="GO:0006633">
    <property type="term" value="P:fatty acid biosynthetic process"/>
    <property type="evidence" value="ECO:0007669"/>
    <property type="project" value="InterPro"/>
</dbReference>
<name>A0A9P4TIL4_CURKU</name>
<dbReference type="PROSITE" id="PS00455">
    <property type="entry name" value="AMP_BINDING"/>
    <property type="match status" value="1"/>
</dbReference>
<dbReference type="SMART" id="SM00823">
    <property type="entry name" value="PKS_PP"/>
    <property type="match status" value="1"/>
</dbReference>
<dbReference type="GO" id="GO:0016874">
    <property type="term" value="F:ligase activity"/>
    <property type="evidence" value="ECO:0007669"/>
    <property type="project" value="UniProtKB-KW"/>
</dbReference>
<dbReference type="GO" id="GO:0005737">
    <property type="term" value="C:cytoplasm"/>
    <property type="evidence" value="ECO:0007669"/>
    <property type="project" value="TreeGrafter"/>
</dbReference>
<evidence type="ECO:0000256" key="2">
    <source>
        <dbReference type="ARBA" id="ARBA00022553"/>
    </source>
</evidence>
<comment type="caution">
    <text evidence="9">The sequence shown here is derived from an EMBL/GenBank/DDBJ whole genome shotgun (WGS) entry which is preliminary data.</text>
</comment>
<evidence type="ECO:0000313" key="10">
    <source>
        <dbReference type="Proteomes" id="UP000801428"/>
    </source>
</evidence>
<dbReference type="Gene3D" id="1.10.1200.10">
    <property type="entry name" value="ACP-like"/>
    <property type="match status" value="1"/>
</dbReference>
<dbReference type="Gene3D" id="3.30.559.30">
    <property type="entry name" value="Nonribosomal peptide synthetase, condensation domain"/>
    <property type="match status" value="1"/>
</dbReference>
<dbReference type="PANTHER" id="PTHR45527">
    <property type="entry name" value="NONRIBOSOMAL PEPTIDE SYNTHETASE"/>
    <property type="match status" value="1"/>
</dbReference>
<dbReference type="SUPFAM" id="SSF47336">
    <property type="entry name" value="ACP-like"/>
    <property type="match status" value="1"/>
</dbReference>
<dbReference type="SUPFAM" id="SSF56801">
    <property type="entry name" value="Acetyl-CoA synthetase-like"/>
    <property type="match status" value="1"/>
</dbReference>
<dbReference type="SMART" id="SM00825">
    <property type="entry name" value="PKS_KS"/>
    <property type="match status" value="1"/>
</dbReference>
<feature type="region of interest" description="Disordered" evidence="6">
    <location>
        <begin position="774"/>
        <end position="794"/>
    </location>
</feature>
<gene>
    <name evidence="9" type="ORF">E8E13_002112</name>
</gene>
<dbReference type="PROSITE" id="PS50075">
    <property type="entry name" value="CARRIER"/>
    <property type="match status" value="1"/>
</dbReference>
<dbReference type="Proteomes" id="UP000801428">
    <property type="component" value="Unassembled WGS sequence"/>
</dbReference>
<reference evidence="9" key="1">
    <citation type="submission" date="2019-04" db="EMBL/GenBank/DDBJ databases">
        <title>Sequencing of skin fungus with MAO and IRED activity.</title>
        <authorList>
            <person name="Marsaioli A.J."/>
            <person name="Bonatto J.M.C."/>
            <person name="Reis Junior O."/>
        </authorList>
    </citation>
    <scope>NUCLEOTIDE SEQUENCE</scope>
    <source>
        <strain evidence="9">30M1</strain>
    </source>
</reference>
<dbReference type="Gene3D" id="3.30.300.30">
    <property type="match status" value="1"/>
</dbReference>
<dbReference type="InterPro" id="IPR042099">
    <property type="entry name" value="ANL_N_sf"/>
</dbReference>
<dbReference type="InterPro" id="IPR018201">
    <property type="entry name" value="Ketoacyl_synth_AS"/>
</dbReference>
<dbReference type="InterPro" id="IPR016039">
    <property type="entry name" value="Thiolase-like"/>
</dbReference>
<evidence type="ECO:0000313" key="9">
    <source>
        <dbReference type="EMBL" id="KAF3005606.1"/>
    </source>
</evidence>
<evidence type="ECO:0000256" key="6">
    <source>
        <dbReference type="SAM" id="MobiDB-lite"/>
    </source>
</evidence>
<dbReference type="InterPro" id="IPR009081">
    <property type="entry name" value="PP-bd_ACP"/>
</dbReference>
<accession>A0A9P4TIL4</accession>
<evidence type="ECO:0000256" key="1">
    <source>
        <dbReference type="ARBA" id="ARBA00022450"/>
    </source>
</evidence>
<keyword evidence="3" id="KW-0436">Ligase</keyword>
<dbReference type="PROSITE" id="PS00606">
    <property type="entry name" value="KS3_1"/>
    <property type="match status" value="1"/>
</dbReference>
<keyword evidence="10" id="KW-1185">Reference proteome</keyword>
<keyword evidence="4" id="KW-0808">Transferase</keyword>
<keyword evidence="2" id="KW-0597">Phosphoprotein</keyword>
<dbReference type="GO" id="GO:0004315">
    <property type="term" value="F:3-oxoacyl-[acyl-carrier-protein] synthase activity"/>
    <property type="evidence" value="ECO:0007669"/>
    <property type="project" value="InterPro"/>
</dbReference>
<dbReference type="InterPro" id="IPR020845">
    <property type="entry name" value="AMP-binding_CS"/>
</dbReference>
<feature type="region of interest" description="Disordered" evidence="6">
    <location>
        <begin position="1258"/>
        <end position="1277"/>
    </location>
</feature>
<dbReference type="AlphaFoldDB" id="A0A9P4TIL4"/>